<proteinExistence type="predicted"/>
<keyword evidence="3" id="KW-1185">Reference proteome</keyword>
<dbReference type="AlphaFoldDB" id="A0AA38LAT8"/>
<gene>
    <name evidence="2" type="ORF">KI387_023467</name>
</gene>
<feature type="region of interest" description="Disordered" evidence="1">
    <location>
        <begin position="27"/>
        <end position="53"/>
    </location>
</feature>
<feature type="non-terminal residue" evidence="2">
    <location>
        <position position="53"/>
    </location>
</feature>
<evidence type="ECO:0000313" key="3">
    <source>
        <dbReference type="Proteomes" id="UP000824469"/>
    </source>
</evidence>
<protein>
    <submittedName>
        <fullName evidence="2">Uncharacterized protein</fullName>
    </submittedName>
</protein>
<dbReference type="Proteomes" id="UP000824469">
    <property type="component" value="Unassembled WGS sequence"/>
</dbReference>
<evidence type="ECO:0000256" key="1">
    <source>
        <dbReference type="SAM" id="MobiDB-lite"/>
    </source>
</evidence>
<sequence length="53" mass="5885">KQEESPPSNSPDVDFSPIVKIKFDVLDDENDDGDDGDDQIEPRPIGLVQCMPK</sequence>
<comment type="caution">
    <text evidence="2">The sequence shown here is derived from an EMBL/GenBank/DDBJ whole genome shotgun (WGS) entry which is preliminary data.</text>
</comment>
<organism evidence="2 3">
    <name type="scientific">Taxus chinensis</name>
    <name type="common">Chinese yew</name>
    <name type="synonym">Taxus wallichiana var. chinensis</name>
    <dbReference type="NCBI Taxonomy" id="29808"/>
    <lineage>
        <taxon>Eukaryota</taxon>
        <taxon>Viridiplantae</taxon>
        <taxon>Streptophyta</taxon>
        <taxon>Embryophyta</taxon>
        <taxon>Tracheophyta</taxon>
        <taxon>Spermatophyta</taxon>
        <taxon>Pinopsida</taxon>
        <taxon>Pinidae</taxon>
        <taxon>Conifers II</taxon>
        <taxon>Cupressales</taxon>
        <taxon>Taxaceae</taxon>
        <taxon>Taxus</taxon>
    </lineage>
</organism>
<reference evidence="2 3" key="1">
    <citation type="journal article" date="2021" name="Nat. Plants">
        <title>The Taxus genome provides insights into paclitaxel biosynthesis.</title>
        <authorList>
            <person name="Xiong X."/>
            <person name="Gou J."/>
            <person name="Liao Q."/>
            <person name="Li Y."/>
            <person name="Zhou Q."/>
            <person name="Bi G."/>
            <person name="Li C."/>
            <person name="Du R."/>
            <person name="Wang X."/>
            <person name="Sun T."/>
            <person name="Guo L."/>
            <person name="Liang H."/>
            <person name="Lu P."/>
            <person name="Wu Y."/>
            <person name="Zhang Z."/>
            <person name="Ro D.K."/>
            <person name="Shang Y."/>
            <person name="Huang S."/>
            <person name="Yan J."/>
        </authorList>
    </citation>
    <scope>NUCLEOTIDE SEQUENCE [LARGE SCALE GENOMIC DNA]</scope>
    <source>
        <strain evidence="2">Ta-2019</strain>
    </source>
</reference>
<feature type="non-terminal residue" evidence="2">
    <location>
        <position position="1"/>
    </location>
</feature>
<feature type="compositionally biased region" description="Acidic residues" evidence="1">
    <location>
        <begin position="27"/>
        <end position="39"/>
    </location>
</feature>
<dbReference type="EMBL" id="JAHRHJ020000005">
    <property type="protein sequence ID" value="KAH9314840.1"/>
    <property type="molecule type" value="Genomic_DNA"/>
</dbReference>
<name>A0AA38LAT8_TAXCH</name>
<accession>A0AA38LAT8</accession>
<evidence type="ECO:0000313" key="2">
    <source>
        <dbReference type="EMBL" id="KAH9314840.1"/>
    </source>
</evidence>